<protein>
    <submittedName>
        <fullName evidence="2">Uncharacterized protein</fullName>
    </submittedName>
</protein>
<evidence type="ECO:0000313" key="2">
    <source>
        <dbReference type="EMBL" id="RJT28295.1"/>
    </source>
</evidence>
<evidence type="ECO:0000313" key="3">
    <source>
        <dbReference type="Proteomes" id="UP000272706"/>
    </source>
</evidence>
<gene>
    <name evidence="2" type="ORF">D3227_34455</name>
</gene>
<reference evidence="2 3" key="1">
    <citation type="submission" date="2018-09" db="EMBL/GenBank/DDBJ databases">
        <title>Mesorhizobium carmichaelinearum sp. nov. isolated from Carmichaelinea spp. root nodules in New Zealand.</title>
        <authorList>
            <person name="De Meyer S.E."/>
        </authorList>
    </citation>
    <scope>NUCLEOTIDE SEQUENCE [LARGE SCALE GENOMIC DNA]</scope>
    <source>
        <strain evidence="2 3">ICMP19557</strain>
    </source>
</reference>
<name>A0A3A5K7R4_9HYPH</name>
<dbReference type="RefSeq" id="WP_120018595.1">
    <property type="nucleotide sequence ID" value="NZ_QZWZ01000053.1"/>
</dbReference>
<organism evidence="2 3">
    <name type="scientific">Mesorhizobium waimense</name>
    <dbReference type="NCBI Taxonomy" id="1300307"/>
    <lineage>
        <taxon>Bacteria</taxon>
        <taxon>Pseudomonadati</taxon>
        <taxon>Pseudomonadota</taxon>
        <taxon>Alphaproteobacteria</taxon>
        <taxon>Hyphomicrobiales</taxon>
        <taxon>Phyllobacteriaceae</taxon>
        <taxon>Mesorhizobium</taxon>
    </lineage>
</organism>
<comment type="caution">
    <text evidence="2">The sequence shown here is derived from an EMBL/GenBank/DDBJ whole genome shotgun (WGS) entry which is preliminary data.</text>
</comment>
<dbReference type="AlphaFoldDB" id="A0A3A5K7R4"/>
<keyword evidence="3" id="KW-1185">Reference proteome</keyword>
<evidence type="ECO:0000256" key="1">
    <source>
        <dbReference type="SAM" id="MobiDB-lite"/>
    </source>
</evidence>
<dbReference type="EMBL" id="QZWZ01000053">
    <property type="protein sequence ID" value="RJT28295.1"/>
    <property type="molecule type" value="Genomic_DNA"/>
</dbReference>
<sequence length="66" mass="6889">MGLSARRDEIVELCGSLISKRISEGVTVCSWSKRGDPGDRAGGVDLSKASVKQAGPDSADRGEIGR</sequence>
<dbReference type="Proteomes" id="UP000272706">
    <property type="component" value="Unassembled WGS sequence"/>
</dbReference>
<feature type="region of interest" description="Disordered" evidence="1">
    <location>
        <begin position="32"/>
        <end position="66"/>
    </location>
</feature>
<accession>A0A3A5K7R4</accession>
<proteinExistence type="predicted"/>